<keyword evidence="2" id="KW-0732">Signal</keyword>
<feature type="chain" id="PRO_5047233647" evidence="2">
    <location>
        <begin position="26"/>
        <end position="504"/>
    </location>
</feature>
<evidence type="ECO:0000313" key="4">
    <source>
        <dbReference type="Proteomes" id="UP001058860"/>
    </source>
</evidence>
<dbReference type="PANTHER" id="PTHR46513">
    <property type="entry name" value="VITELLOGENIN RECEPTOR-LIKE PROTEIN-RELATED-RELATED"/>
    <property type="match status" value="1"/>
</dbReference>
<reference evidence="4" key="1">
    <citation type="submission" date="2021-11" db="EMBL/GenBank/DDBJ databases">
        <title>Cultivation dependent microbiological survey of springs from the worlds oldest radium mine currently devoted to the extraction of radon-saturated water.</title>
        <authorList>
            <person name="Kapinusova G."/>
            <person name="Smrhova T."/>
            <person name="Strejcek M."/>
            <person name="Suman J."/>
            <person name="Jani K."/>
            <person name="Pajer P."/>
            <person name="Uhlik O."/>
        </authorList>
    </citation>
    <scope>NUCLEOTIDE SEQUENCE [LARGE SCALE GENOMIC DNA]</scope>
    <source>
        <strain evidence="4">J379</strain>
    </source>
</reference>
<keyword evidence="4" id="KW-1185">Reference proteome</keyword>
<gene>
    <name evidence="3" type="ORF">LRS13_01460</name>
</gene>
<evidence type="ECO:0000313" key="3">
    <source>
        <dbReference type="EMBL" id="UUY04226.1"/>
    </source>
</evidence>
<protein>
    <submittedName>
        <fullName evidence="3">Uncharacterized protein</fullName>
    </submittedName>
</protein>
<sequence>MPARTVAIAMVASCTVLLAATPAGAFVYWGHEAYRSGIGRATLDGATVTDPFVPAAAGTYTFIRGVASDGTHLYWGDNNPNSTTGFAPPWVGRSALDGSDIRRPFTASTGQSITGMTLSPTHIYWTSNNQDTSGVGRTPIIGGQQYQAFESVFGEPNPRTCGVAVDDTYVYFANRATYSIGRAKLDGFAQAGQEIDGEFIKLPVGWMPCGVAVDETHLYWGINQVASSGSVTPGTAIGRAKKDGSDQVNARWPANPAVTGVDVHGDFVYWTSYGNGLPGTGSVGRGTKSTGGVDPDFVSGLTAPYGVAADGAGPAPAAPTPIGPPLPPPPDPLSVGSSAGGSGTGSGSAAIPCAVPTSCLGPRPDFSRVWVTRKVFTPASWTTPLSVGKSSARAAASQGTTFNYIVDRPATVRVAIQRAAGKGKRVGTACRKPTAKLKRRPACTRHTTVATLVRAAEQGRNALPFSGRIRGRALPAGAYQAVFTAIAAGRKSTAERVPFRIARR</sequence>
<feature type="compositionally biased region" description="Pro residues" evidence="1">
    <location>
        <begin position="316"/>
        <end position="332"/>
    </location>
</feature>
<dbReference type="InterPro" id="IPR011042">
    <property type="entry name" value="6-blade_b-propeller_TolB-like"/>
</dbReference>
<accession>A0ABY5PHV9</accession>
<dbReference type="RefSeq" id="WP_353864718.1">
    <property type="nucleotide sequence ID" value="NZ_CP088295.1"/>
</dbReference>
<name>A0ABY5PHV9_9ACTN</name>
<evidence type="ECO:0000256" key="1">
    <source>
        <dbReference type="SAM" id="MobiDB-lite"/>
    </source>
</evidence>
<organism evidence="3 4">
    <name type="scientific">Svornostia abyssi</name>
    <dbReference type="NCBI Taxonomy" id="2898438"/>
    <lineage>
        <taxon>Bacteria</taxon>
        <taxon>Bacillati</taxon>
        <taxon>Actinomycetota</taxon>
        <taxon>Thermoleophilia</taxon>
        <taxon>Solirubrobacterales</taxon>
        <taxon>Baekduiaceae</taxon>
        <taxon>Svornostia</taxon>
    </lineage>
</organism>
<dbReference type="InterPro" id="IPR050778">
    <property type="entry name" value="Cueball_EGF_LRP_Nidogen"/>
</dbReference>
<dbReference type="SUPFAM" id="SSF63825">
    <property type="entry name" value="YWTD domain"/>
    <property type="match status" value="1"/>
</dbReference>
<proteinExistence type="predicted"/>
<feature type="signal peptide" evidence="2">
    <location>
        <begin position="1"/>
        <end position="25"/>
    </location>
</feature>
<dbReference type="EMBL" id="CP088295">
    <property type="protein sequence ID" value="UUY04226.1"/>
    <property type="molecule type" value="Genomic_DNA"/>
</dbReference>
<feature type="region of interest" description="Disordered" evidence="1">
    <location>
        <begin position="310"/>
        <end position="347"/>
    </location>
</feature>
<evidence type="ECO:0000256" key="2">
    <source>
        <dbReference type="SAM" id="SignalP"/>
    </source>
</evidence>
<dbReference type="Gene3D" id="2.120.10.30">
    <property type="entry name" value="TolB, C-terminal domain"/>
    <property type="match status" value="2"/>
</dbReference>
<dbReference type="Proteomes" id="UP001058860">
    <property type="component" value="Chromosome"/>
</dbReference>